<dbReference type="EMBL" id="CP001032">
    <property type="protein sequence ID" value="ACB76775.1"/>
    <property type="molecule type" value="Genomic_DNA"/>
</dbReference>
<evidence type="ECO:0000259" key="10">
    <source>
        <dbReference type="PROSITE" id="PS00745"/>
    </source>
</evidence>
<evidence type="ECO:0000256" key="5">
    <source>
        <dbReference type="ARBA" id="ARBA00022490"/>
    </source>
</evidence>
<comment type="PTM">
    <text evidence="7">Methylated by PrmC. Methylation increases the termination efficiency of RF1.</text>
</comment>
<comment type="subcellular location">
    <subcellularLocation>
        <location evidence="2 7">Cytoplasm</location>
    </subcellularLocation>
</comment>
<evidence type="ECO:0000256" key="8">
    <source>
        <dbReference type="NCBIfam" id="TIGR00019"/>
    </source>
</evidence>
<evidence type="ECO:0000256" key="7">
    <source>
        <dbReference type="HAMAP-Rule" id="MF_00093"/>
    </source>
</evidence>
<dbReference type="PANTHER" id="PTHR43804">
    <property type="entry name" value="LD18447P"/>
    <property type="match status" value="1"/>
</dbReference>
<evidence type="ECO:0000256" key="1">
    <source>
        <dbReference type="ARBA" id="ARBA00002986"/>
    </source>
</evidence>
<dbReference type="Proteomes" id="UP000007013">
    <property type="component" value="Chromosome"/>
</dbReference>
<gene>
    <name evidence="7" type="primary">prfA</name>
    <name evidence="11" type="ordered locus">Oter_3498</name>
</gene>
<dbReference type="RefSeq" id="WP_012376304.1">
    <property type="nucleotide sequence ID" value="NC_010571.1"/>
</dbReference>
<dbReference type="STRING" id="452637.Oter_3498"/>
<dbReference type="SUPFAM" id="SSF75620">
    <property type="entry name" value="Release factor"/>
    <property type="match status" value="1"/>
</dbReference>
<dbReference type="FunFam" id="3.30.70.1660:FF:000002">
    <property type="entry name" value="Peptide chain release factor 1"/>
    <property type="match status" value="1"/>
</dbReference>
<dbReference type="KEGG" id="ote:Oter_3498"/>
<dbReference type="InterPro" id="IPR000352">
    <property type="entry name" value="Pep_chain_release_fac_I"/>
</dbReference>
<dbReference type="SMART" id="SM00937">
    <property type="entry name" value="PCRF"/>
    <property type="match status" value="1"/>
</dbReference>
<comment type="function">
    <text evidence="1 7">Peptide chain release factor 1 directs the termination of translation in response to the peptide chain termination codons UAG and UAA.</text>
</comment>
<evidence type="ECO:0000313" key="11">
    <source>
        <dbReference type="EMBL" id="ACB76775.1"/>
    </source>
</evidence>
<dbReference type="Gene3D" id="6.10.140.1950">
    <property type="match status" value="1"/>
</dbReference>
<keyword evidence="9" id="KW-0175">Coiled coil</keyword>
<evidence type="ECO:0000256" key="2">
    <source>
        <dbReference type="ARBA" id="ARBA00004496"/>
    </source>
</evidence>
<dbReference type="HOGENOM" id="CLU_036856_0_1_0"/>
<feature type="coiled-coil region" evidence="9">
    <location>
        <begin position="44"/>
        <end position="105"/>
    </location>
</feature>
<keyword evidence="5 7" id="KW-0963">Cytoplasm</keyword>
<sequence length="383" mass="42329">MTAHALESMDELPDLAPFQRRLDELDAQMAEPTFYANARRAAEVSREQQKLQQLVADYQEYDRLGREAAEAAALGKDPAADPDLRELAQAELPELERRRAALRQAVLLAMIPPDPTDSRNTVMEIRAGTGGDEASLFAADLFRMYSRYADGQGWKIQPMSSSMSERGGFKEVIFLISGTDVYKRLKFESGVHRVQRVPVTEANGRIHTSTVTVAVLPEAEEVDVQIDPQELEITVTRASGPGGQGVNTTDSAVQIVHKPTGLIVTCADERSQIKNKAKALTVLRSRLLQRREEEERAKYAATRRSQIGSGDRSERIRTYNFPQNRLTDHRIGLTLYNLPQVLEGGIDPIIAALHKADYEEKLAALTGIALPGAIRRAAGGDDE</sequence>
<dbReference type="eggNOG" id="COG0216">
    <property type="taxonomic scope" value="Bacteria"/>
</dbReference>
<feature type="domain" description="Prokaryotic-type class I peptide chain release factors" evidence="10">
    <location>
        <begin position="237"/>
        <end position="253"/>
    </location>
</feature>
<comment type="similarity">
    <text evidence="3 7">Belongs to the prokaryotic/mitochondrial release factor family.</text>
</comment>
<dbReference type="AlphaFoldDB" id="B1ZVA8"/>
<dbReference type="Gene3D" id="3.30.160.20">
    <property type="match status" value="1"/>
</dbReference>
<keyword evidence="12" id="KW-1185">Reference proteome</keyword>
<evidence type="ECO:0000256" key="9">
    <source>
        <dbReference type="SAM" id="Coils"/>
    </source>
</evidence>
<keyword evidence="6 7" id="KW-0648">Protein biosynthesis</keyword>
<dbReference type="GO" id="GO:0016149">
    <property type="term" value="F:translation release factor activity, codon specific"/>
    <property type="evidence" value="ECO:0007669"/>
    <property type="project" value="UniProtKB-UniRule"/>
</dbReference>
<feature type="modified residue" description="N5-methylglutamine" evidence="7">
    <location>
        <position position="244"/>
    </location>
</feature>
<evidence type="ECO:0000313" key="12">
    <source>
        <dbReference type="Proteomes" id="UP000007013"/>
    </source>
</evidence>
<keyword evidence="4 7" id="KW-0488">Methylation</keyword>
<dbReference type="InterPro" id="IPR005139">
    <property type="entry name" value="PCRF"/>
</dbReference>
<dbReference type="Gene3D" id="3.30.70.1660">
    <property type="match status" value="2"/>
</dbReference>
<reference evidence="11 12" key="1">
    <citation type="journal article" date="2011" name="J. Bacteriol.">
        <title>Genome sequence of the verrucomicrobium Opitutus terrae PB90-1, an abundant inhabitant of rice paddy soil ecosystems.</title>
        <authorList>
            <person name="van Passel M.W."/>
            <person name="Kant R."/>
            <person name="Palva A."/>
            <person name="Copeland A."/>
            <person name="Lucas S."/>
            <person name="Lapidus A."/>
            <person name="Glavina del Rio T."/>
            <person name="Pitluck S."/>
            <person name="Goltsman E."/>
            <person name="Clum A."/>
            <person name="Sun H."/>
            <person name="Schmutz J."/>
            <person name="Larimer F.W."/>
            <person name="Land M.L."/>
            <person name="Hauser L."/>
            <person name="Kyrpides N."/>
            <person name="Mikhailova N."/>
            <person name="Richardson P.P."/>
            <person name="Janssen P.H."/>
            <person name="de Vos W.M."/>
            <person name="Smidt H."/>
        </authorList>
    </citation>
    <scope>NUCLEOTIDE SEQUENCE [LARGE SCALE GENOMIC DNA]</scope>
    <source>
        <strain evidence="12">DSM 11246 / JCM 15787 / PB90-1</strain>
    </source>
</reference>
<dbReference type="NCBIfam" id="NF001859">
    <property type="entry name" value="PRK00591.1"/>
    <property type="match status" value="1"/>
</dbReference>
<evidence type="ECO:0000256" key="6">
    <source>
        <dbReference type="ARBA" id="ARBA00022917"/>
    </source>
</evidence>
<name>B1ZVA8_OPITP</name>
<dbReference type="NCBIfam" id="TIGR00019">
    <property type="entry name" value="prfA"/>
    <property type="match status" value="1"/>
</dbReference>
<dbReference type="GO" id="GO:0005829">
    <property type="term" value="C:cytosol"/>
    <property type="evidence" value="ECO:0007669"/>
    <property type="project" value="UniProtKB-ARBA"/>
</dbReference>
<evidence type="ECO:0000256" key="4">
    <source>
        <dbReference type="ARBA" id="ARBA00022481"/>
    </source>
</evidence>
<proteinExistence type="inferred from homology"/>
<accession>B1ZVA8</accession>
<dbReference type="PROSITE" id="PS00745">
    <property type="entry name" value="RF_PROK_I"/>
    <property type="match status" value="1"/>
</dbReference>
<dbReference type="Pfam" id="PF00472">
    <property type="entry name" value="RF-1"/>
    <property type="match status" value="1"/>
</dbReference>
<dbReference type="FunFam" id="3.30.70.1660:FF:000004">
    <property type="entry name" value="Peptide chain release factor 1"/>
    <property type="match status" value="1"/>
</dbReference>
<dbReference type="HAMAP" id="MF_00093">
    <property type="entry name" value="Rel_fac_1"/>
    <property type="match status" value="1"/>
</dbReference>
<dbReference type="FunFam" id="3.30.160.20:FF:000004">
    <property type="entry name" value="Peptide chain release factor 1"/>
    <property type="match status" value="1"/>
</dbReference>
<protein>
    <recommendedName>
        <fullName evidence="7 8">Peptide chain release factor 1</fullName>
        <shortName evidence="7">RF-1</shortName>
    </recommendedName>
</protein>
<evidence type="ECO:0000256" key="3">
    <source>
        <dbReference type="ARBA" id="ARBA00010835"/>
    </source>
</evidence>
<dbReference type="InterPro" id="IPR050057">
    <property type="entry name" value="Prokaryotic/Mito_RF"/>
</dbReference>
<dbReference type="Pfam" id="PF03462">
    <property type="entry name" value="PCRF"/>
    <property type="match status" value="1"/>
</dbReference>
<organism evidence="11 12">
    <name type="scientific">Opitutus terrae (strain DSM 11246 / JCM 15787 / PB90-1)</name>
    <dbReference type="NCBI Taxonomy" id="452637"/>
    <lineage>
        <taxon>Bacteria</taxon>
        <taxon>Pseudomonadati</taxon>
        <taxon>Verrucomicrobiota</taxon>
        <taxon>Opitutia</taxon>
        <taxon>Opitutales</taxon>
        <taxon>Opitutaceae</taxon>
        <taxon>Opitutus</taxon>
    </lineage>
</organism>
<dbReference type="InterPro" id="IPR045853">
    <property type="entry name" value="Pep_chain_release_fac_I_sf"/>
</dbReference>
<dbReference type="InterPro" id="IPR004373">
    <property type="entry name" value="RF-1"/>
</dbReference>
<dbReference type="PANTHER" id="PTHR43804:SF7">
    <property type="entry name" value="LD18447P"/>
    <property type="match status" value="1"/>
</dbReference>